<gene>
    <name evidence="11" type="primary">FUB11_1</name>
    <name evidence="11" type="ORF">DBV05_g11742</name>
</gene>
<keyword evidence="12" id="KW-1185">Reference proteome</keyword>
<evidence type="ECO:0000256" key="6">
    <source>
        <dbReference type="ARBA" id="ARBA00023136"/>
    </source>
</evidence>
<keyword evidence="3" id="KW-1003">Cell membrane</keyword>
<feature type="region of interest" description="Disordered" evidence="8">
    <location>
        <begin position="516"/>
        <end position="558"/>
    </location>
</feature>
<feature type="transmembrane region" description="Helical" evidence="9">
    <location>
        <begin position="439"/>
        <end position="461"/>
    </location>
</feature>
<evidence type="ECO:0000256" key="5">
    <source>
        <dbReference type="ARBA" id="ARBA00022989"/>
    </source>
</evidence>
<dbReference type="AlphaFoldDB" id="A0A5N5CW47"/>
<comment type="similarity">
    <text evidence="7">Belongs to the major facilitator superfamily. DHA1 family. Polyamines/proton antiporter (TC 2.A.1.2.16) subfamily.</text>
</comment>
<comment type="subcellular location">
    <subcellularLocation>
        <location evidence="1">Cell membrane</location>
        <topology evidence="1">Multi-pass membrane protein</topology>
    </subcellularLocation>
</comment>
<dbReference type="Pfam" id="PF07690">
    <property type="entry name" value="MFS_1"/>
    <property type="match status" value="1"/>
</dbReference>
<name>A0A5N5CW47_9PEZI</name>
<evidence type="ECO:0000256" key="1">
    <source>
        <dbReference type="ARBA" id="ARBA00004651"/>
    </source>
</evidence>
<evidence type="ECO:0000256" key="8">
    <source>
        <dbReference type="SAM" id="MobiDB-lite"/>
    </source>
</evidence>
<dbReference type="CDD" id="cd17323">
    <property type="entry name" value="MFS_Tpo1_MDR_like"/>
    <property type="match status" value="1"/>
</dbReference>
<sequence length="558" mass="61335">MEAAAADIESKRPAAVSHWRLLADQALVTPHVLSSSFRGQGTETEPFIVEWDDHDPRNPQGWANWYKWIITVVVAIASLAVSFCSSAYSGGIPDMMRDFDISREVAVLGLSLFVVGLALGPLLWAPLSELYGRQIIFFVTFGAYAAFNAGAAGSQNTETVLILRFLAGSFGSSPLTNAGGVIADMFEAEERGLAMCVFSIAPFMGPVLGPVVGGFLGETAGWRWLEGLMAIFSGTLWIVGTLAVPETYGPVILRKRAEKMARMTGKHYRSIVDHDRGKMTFQKVLNKSMRRPWALLFREPIVLLLTIYLAIVYGILYMLFGAFPVVYQQHRHWTQGVAGLPFLGVAIGMVISMLYNILDNRRYIQVVKANHGHAPPESRLPPSIVGSFALPVGLFWFAWTSGASVPWPASVAAGIPFGFGMVLVFMGIINYLVDAYTIYAASVMAANSVLRSLFGAAFPLFTVQMYNKLGIHWASSLAAFLALACLPFPWLFYKYGYAVRVRCKYAAQAEKFAREMRERDLRDEPEDGVEQSGQRTPDNSDGETTKEGEQKAAGKSEE</sequence>
<feature type="transmembrane region" description="Helical" evidence="9">
    <location>
        <begin position="339"/>
        <end position="358"/>
    </location>
</feature>
<evidence type="ECO:0000256" key="4">
    <source>
        <dbReference type="ARBA" id="ARBA00022692"/>
    </source>
</evidence>
<keyword evidence="6 9" id="KW-0472">Membrane</keyword>
<accession>A0A5N5CW47</accession>
<dbReference type="FunFam" id="1.20.1250.20:FF:000266">
    <property type="entry name" value="MFS multidrug transporter, putative"/>
    <property type="match status" value="1"/>
</dbReference>
<dbReference type="InterPro" id="IPR011701">
    <property type="entry name" value="MFS"/>
</dbReference>
<dbReference type="InterPro" id="IPR036259">
    <property type="entry name" value="MFS_trans_sf"/>
</dbReference>
<evidence type="ECO:0000313" key="12">
    <source>
        <dbReference type="Proteomes" id="UP000325902"/>
    </source>
</evidence>
<evidence type="ECO:0000256" key="3">
    <source>
        <dbReference type="ARBA" id="ARBA00022475"/>
    </source>
</evidence>
<evidence type="ECO:0000256" key="7">
    <source>
        <dbReference type="ARBA" id="ARBA00038459"/>
    </source>
</evidence>
<dbReference type="GO" id="GO:0022857">
    <property type="term" value="F:transmembrane transporter activity"/>
    <property type="evidence" value="ECO:0007669"/>
    <property type="project" value="InterPro"/>
</dbReference>
<feature type="transmembrane region" description="Helical" evidence="9">
    <location>
        <begin position="379"/>
        <end position="399"/>
    </location>
</feature>
<evidence type="ECO:0000313" key="11">
    <source>
        <dbReference type="EMBL" id="KAB2569577.1"/>
    </source>
</evidence>
<dbReference type="Proteomes" id="UP000325902">
    <property type="component" value="Unassembled WGS sequence"/>
</dbReference>
<keyword evidence="2" id="KW-0813">Transport</keyword>
<dbReference type="PANTHER" id="PTHR23502:SF186">
    <property type="entry name" value="MAJOR FACILITATOR SUPERFAMILY (MFS) PROFILE DOMAIN-CONTAINING PROTEIN"/>
    <property type="match status" value="1"/>
</dbReference>
<comment type="caution">
    <text evidence="11">The sequence shown here is derived from an EMBL/GenBank/DDBJ whole genome shotgun (WGS) entry which is preliminary data.</text>
</comment>
<organism evidence="11 12">
    <name type="scientific">Lasiodiplodia theobromae</name>
    <dbReference type="NCBI Taxonomy" id="45133"/>
    <lineage>
        <taxon>Eukaryota</taxon>
        <taxon>Fungi</taxon>
        <taxon>Dikarya</taxon>
        <taxon>Ascomycota</taxon>
        <taxon>Pezizomycotina</taxon>
        <taxon>Dothideomycetes</taxon>
        <taxon>Dothideomycetes incertae sedis</taxon>
        <taxon>Botryosphaeriales</taxon>
        <taxon>Botryosphaeriaceae</taxon>
        <taxon>Lasiodiplodia</taxon>
    </lineage>
</organism>
<reference evidence="11 12" key="1">
    <citation type="journal article" date="2019" name="Sci. Rep.">
        <title>A multi-omics analysis of the grapevine pathogen Lasiodiplodia theobromae reveals that temperature affects the expression of virulence- and pathogenicity-related genes.</title>
        <authorList>
            <person name="Felix C."/>
            <person name="Meneses R."/>
            <person name="Goncalves M.F.M."/>
            <person name="Tilleman L."/>
            <person name="Duarte A.S."/>
            <person name="Jorrin-Novo J.V."/>
            <person name="Van de Peer Y."/>
            <person name="Deforce D."/>
            <person name="Van Nieuwerburgh F."/>
            <person name="Esteves A.C."/>
            <person name="Alves A."/>
        </authorList>
    </citation>
    <scope>NUCLEOTIDE SEQUENCE [LARGE SCALE GENOMIC DNA]</scope>
    <source>
        <strain evidence="11 12">LA-SOL3</strain>
    </source>
</reference>
<dbReference type="Gene3D" id="1.20.1250.20">
    <property type="entry name" value="MFS general substrate transporter like domains"/>
    <property type="match status" value="1"/>
</dbReference>
<feature type="transmembrane region" description="Helical" evidence="9">
    <location>
        <begin position="193"/>
        <end position="216"/>
    </location>
</feature>
<evidence type="ECO:0000256" key="2">
    <source>
        <dbReference type="ARBA" id="ARBA00022448"/>
    </source>
</evidence>
<evidence type="ECO:0000259" key="10">
    <source>
        <dbReference type="PROSITE" id="PS50850"/>
    </source>
</evidence>
<feature type="transmembrane region" description="Helical" evidence="9">
    <location>
        <begin position="130"/>
        <end position="147"/>
    </location>
</feature>
<dbReference type="InterPro" id="IPR020846">
    <property type="entry name" value="MFS_dom"/>
</dbReference>
<feature type="transmembrane region" description="Helical" evidence="9">
    <location>
        <begin position="301"/>
        <end position="327"/>
    </location>
</feature>
<dbReference type="OrthoDB" id="446368at2759"/>
<evidence type="ECO:0000256" key="9">
    <source>
        <dbReference type="SAM" id="Phobius"/>
    </source>
</evidence>
<keyword evidence="4 9" id="KW-0812">Transmembrane</keyword>
<feature type="transmembrane region" description="Helical" evidence="9">
    <location>
        <begin position="65"/>
        <end position="84"/>
    </location>
</feature>
<feature type="transmembrane region" description="Helical" evidence="9">
    <location>
        <begin position="228"/>
        <end position="253"/>
    </location>
</feature>
<keyword evidence="5 9" id="KW-1133">Transmembrane helix</keyword>
<protein>
    <submittedName>
        <fullName evidence="11">Efflux pump FUB11</fullName>
    </submittedName>
</protein>
<feature type="domain" description="Major facilitator superfamily (MFS) profile" evidence="10">
    <location>
        <begin position="70"/>
        <end position="502"/>
    </location>
</feature>
<dbReference type="PROSITE" id="PS50850">
    <property type="entry name" value="MFS"/>
    <property type="match status" value="1"/>
</dbReference>
<dbReference type="SUPFAM" id="SSF103473">
    <property type="entry name" value="MFS general substrate transporter"/>
    <property type="match status" value="1"/>
</dbReference>
<feature type="transmembrane region" description="Helical" evidence="9">
    <location>
        <begin position="105"/>
        <end position="124"/>
    </location>
</feature>
<dbReference type="GO" id="GO:0005886">
    <property type="term" value="C:plasma membrane"/>
    <property type="evidence" value="ECO:0007669"/>
    <property type="project" value="UniProtKB-SubCell"/>
</dbReference>
<proteinExistence type="inferred from homology"/>
<dbReference type="PANTHER" id="PTHR23502">
    <property type="entry name" value="MAJOR FACILITATOR SUPERFAMILY"/>
    <property type="match status" value="1"/>
</dbReference>
<dbReference type="EMBL" id="VCHE01000184">
    <property type="protein sequence ID" value="KAB2569577.1"/>
    <property type="molecule type" value="Genomic_DNA"/>
</dbReference>
<feature type="transmembrane region" description="Helical" evidence="9">
    <location>
        <begin position="473"/>
        <end position="493"/>
    </location>
</feature>
<feature type="transmembrane region" description="Helical" evidence="9">
    <location>
        <begin position="411"/>
        <end position="432"/>
    </location>
</feature>
<feature type="compositionally biased region" description="Basic and acidic residues" evidence="8">
    <location>
        <begin position="543"/>
        <end position="558"/>
    </location>
</feature>